<dbReference type="EMBL" id="JACHIA010000001">
    <property type="protein sequence ID" value="MBB6068815.1"/>
    <property type="molecule type" value="Genomic_DNA"/>
</dbReference>
<dbReference type="InterPro" id="IPR036291">
    <property type="entry name" value="NAD(P)-bd_dom_sf"/>
</dbReference>
<dbReference type="PANTHER" id="PTHR24321:SF8">
    <property type="entry name" value="ESTRADIOL 17-BETA-DEHYDROGENASE 8-RELATED"/>
    <property type="match status" value="1"/>
</dbReference>
<evidence type="ECO:0000259" key="4">
    <source>
        <dbReference type="SMART" id="SM00822"/>
    </source>
</evidence>
<proteinExistence type="inferred from homology"/>
<comment type="similarity">
    <text evidence="1">Belongs to the short-chain dehydrogenases/reductases (SDR) family.</text>
</comment>
<dbReference type="PROSITE" id="PS00061">
    <property type="entry name" value="ADH_SHORT"/>
    <property type="match status" value="1"/>
</dbReference>
<accession>A0A841GVH6</accession>
<dbReference type="GO" id="GO:0016491">
    <property type="term" value="F:oxidoreductase activity"/>
    <property type="evidence" value="ECO:0007669"/>
    <property type="project" value="UniProtKB-KW"/>
</dbReference>
<dbReference type="PANTHER" id="PTHR24321">
    <property type="entry name" value="DEHYDROGENASES, SHORT CHAIN"/>
    <property type="match status" value="1"/>
</dbReference>
<evidence type="ECO:0000256" key="3">
    <source>
        <dbReference type="ARBA" id="ARBA00023027"/>
    </source>
</evidence>
<dbReference type="InterPro" id="IPR002347">
    <property type="entry name" value="SDR_fam"/>
</dbReference>
<keyword evidence="2" id="KW-0560">Oxidoreductase</keyword>
<sequence>MSDRVALVTGGTGGLGRAVIAAFLDAGWRVAVPTHRSGDDALAALASEHGDRLTSFAADLTTEEGATLSVQRTTEWAGGLDAVVHTVGGYAGGPPLHETSIADWDRMMDINLRGAFLLVRAAVPRIRPGGAMVFVSSRAALTGRRGHAAYAISKAALLTLTEAVAEENRGRLRVNAVLPGTIDTPANRAAMPGADTASWTAPEEIARVILFLASSESGAVTGATVPVDGRSLYKP</sequence>
<name>A0A841GVH6_9BACT</name>
<evidence type="ECO:0000256" key="2">
    <source>
        <dbReference type="ARBA" id="ARBA00023002"/>
    </source>
</evidence>
<dbReference type="PRINTS" id="PR00081">
    <property type="entry name" value="GDHRDH"/>
</dbReference>
<reference evidence="5 6" key="1">
    <citation type="submission" date="2020-08" db="EMBL/GenBank/DDBJ databases">
        <title>Genomic Encyclopedia of Type Strains, Phase IV (KMG-IV): sequencing the most valuable type-strain genomes for metagenomic binning, comparative biology and taxonomic classification.</title>
        <authorList>
            <person name="Goeker M."/>
        </authorList>
    </citation>
    <scope>NUCLEOTIDE SEQUENCE [LARGE SCALE GENOMIC DNA]</scope>
    <source>
        <strain evidence="5 6">DSM 29007</strain>
    </source>
</reference>
<dbReference type="SMART" id="SM00822">
    <property type="entry name" value="PKS_KR"/>
    <property type="match status" value="1"/>
</dbReference>
<evidence type="ECO:0000256" key="1">
    <source>
        <dbReference type="ARBA" id="ARBA00006484"/>
    </source>
</evidence>
<keyword evidence="3" id="KW-0520">NAD</keyword>
<dbReference type="Gene3D" id="3.40.50.720">
    <property type="entry name" value="NAD(P)-binding Rossmann-like Domain"/>
    <property type="match status" value="1"/>
</dbReference>
<dbReference type="AlphaFoldDB" id="A0A841GVH6"/>
<dbReference type="RefSeq" id="WP_170031221.1">
    <property type="nucleotide sequence ID" value="NZ_JABDTL010000001.1"/>
</dbReference>
<protein>
    <submittedName>
        <fullName evidence="5">NAD(P)-dependent dehydrogenase (Short-subunit alcohol dehydrogenase family)</fullName>
    </submittedName>
</protein>
<dbReference type="SUPFAM" id="SSF51735">
    <property type="entry name" value="NAD(P)-binding Rossmann-fold domains"/>
    <property type="match status" value="1"/>
</dbReference>
<dbReference type="InterPro" id="IPR057326">
    <property type="entry name" value="KR_dom"/>
</dbReference>
<evidence type="ECO:0000313" key="5">
    <source>
        <dbReference type="EMBL" id="MBB6068815.1"/>
    </source>
</evidence>
<organism evidence="5 6">
    <name type="scientific">Longimicrobium terrae</name>
    <dbReference type="NCBI Taxonomy" id="1639882"/>
    <lineage>
        <taxon>Bacteria</taxon>
        <taxon>Pseudomonadati</taxon>
        <taxon>Gemmatimonadota</taxon>
        <taxon>Longimicrobiia</taxon>
        <taxon>Longimicrobiales</taxon>
        <taxon>Longimicrobiaceae</taxon>
        <taxon>Longimicrobium</taxon>
    </lineage>
</organism>
<dbReference type="Proteomes" id="UP000582837">
    <property type="component" value="Unassembled WGS sequence"/>
</dbReference>
<dbReference type="Pfam" id="PF13561">
    <property type="entry name" value="adh_short_C2"/>
    <property type="match status" value="1"/>
</dbReference>
<feature type="domain" description="Ketoreductase" evidence="4">
    <location>
        <begin position="4"/>
        <end position="185"/>
    </location>
</feature>
<gene>
    <name evidence="5" type="ORF">HNQ61_000426</name>
</gene>
<dbReference type="InterPro" id="IPR020904">
    <property type="entry name" value="Sc_DH/Rdtase_CS"/>
</dbReference>
<dbReference type="FunFam" id="3.40.50.720:FF:000084">
    <property type="entry name" value="Short-chain dehydrogenase reductase"/>
    <property type="match status" value="1"/>
</dbReference>
<comment type="caution">
    <text evidence="5">The sequence shown here is derived from an EMBL/GenBank/DDBJ whole genome shotgun (WGS) entry which is preliminary data.</text>
</comment>
<evidence type="ECO:0000313" key="6">
    <source>
        <dbReference type="Proteomes" id="UP000582837"/>
    </source>
</evidence>
<keyword evidence="6" id="KW-1185">Reference proteome</keyword>